<name>A0ACD3A573_9AGAR</name>
<organism evidence="1 2">
    <name type="scientific">Pluteus cervinus</name>
    <dbReference type="NCBI Taxonomy" id="181527"/>
    <lineage>
        <taxon>Eukaryota</taxon>
        <taxon>Fungi</taxon>
        <taxon>Dikarya</taxon>
        <taxon>Basidiomycota</taxon>
        <taxon>Agaricomycotina</taxon>
        <taxon>Agaricomycetes</taxon>
        <taxon>Agaricomycetidae</taxon>
        <taxon>Agaricales</taxon>
        <taxon>Pluteineae</taxon>
        <taxon>Pluteaceae</taxon>
        <taxon>Pluteus</taxon>
    </lineage>
</organism>
<protein>
    <submittedName>
        <fullName evidence="1">Uncharacterized protein</fullName>
    </submittedName>
</protein>
<proteinExistence type="predicted"/>
<reference evidence="1 2" key="1">
    <citation type="journal article" date="2019" name="Nat. Ecol. Evol.">
        <title>Megaphylogeny resolves global patterns of mushroom evolution.</title>
        <authorList>
            <person name="Varga T."/>
            <person name="Krizsan K."/>
            <person name="Foldi C."/>
            <person name="Dima B."/>
            <person name="Sanchez-Garcia M."/>
            <person name="Sanchez-Ramirez S."/>
            <person name="Szollosi G.J."/>
            <person name="Szarkandi J.G."/>
            <person name="Papp V."/>
            <person name="Albert L."/>
            <person name="Andreopoulos W."/>
            <person name="Angelini C."/>
            <person name="Antonin V."/>
            <person name="Barry K.W."/>
            <person name="Bougher N.L."/>
            <person name="Buchanan P."/>
            <person name="Buyck B."/>
            <person name="Bense V."/>
            <person name="Catcheside P."/>
            <person name="Chovatia M."/>
            <person name="Cooper J."/>
            <person name="Damon W."/>
            <person name="Desjardin D."/>
            <person name="Finy P."/>
            <person name="Geml J."/>
            <person name="Haridas S."/>
            <person name="Hughes K."/>
            <person name="Justo A."/>
            <person name="Karasinski D."/>
            <person name="Kautmanova I."/>
            <person name="Kiss B."/>
            <person name="Kocsube S."/>
            <person name="Kotiranta H."/>
            <person name="LaButti K.M."/>
            <person name="Lechner B.E."/>
            <person name="Liimatainen K."/>
            <person name="Lipzen A."/>
            <person name="Lukacs Z."/>
            <person name="Mihaltcheva S."/>
            <person name="Morgado L.N."/>
            <person name="Niskanen T."/>
            <person name="Noordeloos M.E."/>
            <person name="Ohm R.A."/>
            <person name="Ortiz-Santana B."/>
            <person name="Ovrebo C."/>
            <person name="Racz N."/>
            <person name="Riley R."/>
            <person name="Savchenko A."/>
            <person name="Shiryaev A."/>
            <person name="Soop K."/>
            <person name="Spirin V."/>
            <person name="Szebenyi C."/>
            <person name="Tomsovsky M."/>
            <person name="Tulloss R.E."/>
            <person name="Uehling J."/>
            <person name="Grigoriev I.V."/>
            <person name="Vagvolgyi C."/>
            <person name="Papp T."/>
            <person name="Martin F.M."/>
            <person name="Miettinen O."/>
            <person name="Hibbett D.S."/>
            <person name="Nagy L.G."/>
        </authorList>
    </citation>
    <scope>NUCLEOTIDE SEQUENCE [LARGE SCALE GENOMIC DNA]</scope>
    <source>
        <strain evidence="1 2">NL-1719</strain>
    </source>
</reference>
<accession>A0ACD3A573</accession>
<evidence type="ECO:0000313" key="2">
    <source>
        <dbReference type="Proteomes" id="UP000308600"/>
    </source>
</evidence>
<evidence type="ECO:0000313" key="1">
    <source>
        <dbReference type="EMBL" id="TFK60524.1"/>
    </source>
</evidence>
<gene>
    <name evidence="1" type="ORF">BDN72DRAFT_965647</name>
</gene>
<dbReference type="Proteomes" id="UP000308600">
    <property type="component" value="Unassembled WGS sequence"/>
</dbReference>
<dbReference type="EMBL" id="ML208764">
    <property type="protein sequence ID" value="TFK60524.1"/>
    <property type="molecule type" value="Genomic_DNA"/>
</dbReference>
<keyword evidence="2" id="KW-1185">Reference proteome</keyword>
<sequence>MSHLMDIHYPDTSNDIPNTPNTLEIQEIDKEIAELSEKLLLLKSKRNSLVPIARLQPEILLVIFFSLQSLCFSDPETYHEWIVITHVSQRWRNLALGTGTLWGGIVHSQASSERLAMLSLERSRSSDLDISFSGACATVPNHTLFLNHITDNISRIRSLYVELQYPDNSDSGSMSCKIKKGLAQSLPALKELTLCGSYYHGVDYTSPIGPIIAPNLRSICLVYAQIKLPWAAYSKITHLHITNGEYAVTLSSLLCILTHTTKLRTLELRLGHLTRDTEHVDGPIYLSHLSSIHLDVSREDFIHIISNIKIPPITTVAIPDAVLPPRRRYKISDFQFDDFFAVLGKCFLDGERKIHRFYYTERDPLCLQFWDVGSEVFSVPSSFCVQLHEGTDWIPGFMSSTWFSFSRLYTVQLRGTDRGSKAYLHPHRHHALLSALSSSPLSELALADSFSLEVVDYIANHPMSFPTLETLSLYERELDIHTLLRLCDALENREKNGIPRRLKTLALGSDEVKDPAIMATVLGRLENLGLSVIQETVSDIEKWFYKC</sequence>